<feature type="compositionally biased region" description="Basic and acidic residues" evidence="1">
    <location>
        <begin position="72"/>
        <end position="82"/>
    </location>
</feature>
<dbReference type="AlphaFoldDB" id="A0A1S4KV30"/>
<reference evidence="3" key="1">
    <citation type="submission" date="2008-03" db="EMBL/GenBank/DDBJ databases">
        <title>Annotation of Ixodes scapularis.</title>
        <authorList>
            <consortium name="Ixodes scapularis Genome Project Consortium"/>
            <person name="Caler E."/>
            <person name="Hannick L.I."/>
            <person name="Bidwell S."/>
            <person name="Joardar V."/>
            <person name="Thiagarajan M."/>
            <person name="Amedeo P."/>
            <person name="Galinsky K.J."/>
            <person name="Schobel S."/>
            <person name="Inman J."/>
            <person name="Hostetler J."/>
            <person name="Miller J."/>
            <person name="Hammond M."/>
            <person name="Megy K."/>
            <person name="Lawson D."/>
            <person name="Kodira C."/>
            <person name="Sutton G."/>
            <person name="Meyer J."/>
            <person name="Hill C.A."/>
            <person name="Birren B."/>
            <person name="Nene V."/>
            <person name="Collins F."/>
            <person name="Alarcon-Chaidez F."/>
            <person name="Wikel S."/>
            <person name="Strausberg R."/>
        </authorList>
    </citation>
    <scope>NUCLEOTIDE SEQUENCE [LARGE SCALE GENOMIC DNA]</scope>
    <source>
        <strain evidence="3">Wikel</strain>
    </source>
</reference>
<evidence type="ECO:0000256" key="1">
    <source>
        <dbReference type="SAM" id="MobiDB-lite"/>
    </source>
</evidence>
<feature type="region of interest" description="Disordered" evidence="1">
    <location>
        <begin position="21"/>
        <end position="89"/>
    </location>
</feature>
<name>A0A1S4KV30_IXOSC</name>
<dbReference type="OrthoDB" id="10072039at2759"/>
<sequence>WRHNALGGCFCRYFDRNQAHPYENSSKYSSKATLGSRYNDKVRESPSNGSSHGRMGSPDSRHSYHKSSYSQRPKERDHERGMEPCFLVV</sequence>
<proteinExistence type="predicted"/>
<dbReference type="VEuPathDB" id="VectorBase:ISCW004202"/>
<dbReference type="EMBL" id="ABJB010151585">
    <property type="status" value="NOT_ANNOTATED_CDS"/>
    <property type="molecule type" value="Genomic_DNA"/>
</dbReference>
<evidence type="ECO:0000313" key="3">
    <source>
        <dbReference type="Proteomes" id="UP000001555"/>
    </source>
</evidence>
<organism evidence="2 3">
    <name type="scientific">Ixodes scapularis</name>
    <name type="common">Black-legged tick</name>
    <name type="synonym">Deer tick</name>
    <dbReference type="NCBI Taxonomy" id="6945"/>
    <lineage>
        <taxon>Eukaryota</taxon>
        <taxon>Metazoa</taxon>
        <taxon>Ecdysozoa</taxon>
        <taxon>Arthropoda</taxon>
        <taxon>Chelicerata</taxon>
        <taxon>Arachnida</taxon>
        <taxon>Acari</taxon>
        <taxon>Parasitiformes</taxon>
        <taxon>Ixodida</taxon>
        <taxon>Ixodoidea</taxon>
        <taxon>Ixodidae</taxon>
        <taxon>Ixodinae</taxon>
        <taxon>Ixodes</taxon>
    </lineage>
</organism>
<reference evidence="2" key="2">
    <citation type="submission" date="2020-05" db="UniProtKB">
        <authorList>
            <consortium name="EnsemblMetazoa"/>
        </authorList>
    </citation>
    <scope>IDENTIFICATION</scope>
    <source>
        <strain evidence="2">wikel</strain>
    </source>
</reference>
<dbReference type="Proteomes" id="UP000001555">
    <property type="component" value="Unassembled WGS sequence"/>
</dbReference>
<protein>
    <submittedName>
        <fullName evidence="2">Uncharacterized protein</fullName>
    </submittedName>
</protein>
<feature type="compositionally biased region" description="Polar residues" evidence="1">
    <location>
        <begin position="23"/>
        <end position="33"/>
    </location>
</feature>
<dbReference type="VEuPathDB" id="VectorBase:ISCP_030737"/>
<keyword evidence="3" id="KW-1185">Reference proteome</keyword>
<evidence type="ECO:0000313" key="2">
    <source>
        <dbReference type="EnsemblMetazoa" id="ISCW004202-PA"/>
    </source>
</evidence>
<dbReference type="VEuPathDB" id="VectorBase:ISCI004202"/>
<dbReference type="InParanoid" id="A0A1S4KV30"/>
<accession>A0A1S4KV30</accession>
<dbReference type="EnsemblMetazoa" id="ISCW004202-RA">
    <property type="protein sequence ID" value="ISCW004202-PA"/>
    <property type="gene ID" value="ISCW004202"/>
</dbReference>